<keyword evidence="7" id="KW-0560">Oxidoreductase</keyword>
<feature type="binding site" evidence="9">
    <location>
        <position position="20"/>
    </location>
    <ligand>
        <name>Ca(2+)</name>
        <dbReference type="ChEBI" id="CHEBI:29108"/>
        <label>2</label>
    </ligand>
</feature>
<keyword evidence="13" id="KW-1185">Reference proteome</keyword>
<evidence type="ECO:0000256" key="1">
    <source>
        <dbReference type="ARBA" id="ARBA00000189"/>
    </source>
</evidence>
<keyword evidence="9" id="KW-0106">Calcium</keyword>
<dbReference type="GO" id="GO:0006979">
    <property type="term" value="P:response to oxidative stress"/>
    <property type="evidence" value="ECO:0007669"/>
    <property type="project" value="InterPro"/>
</dbReference>
<gene>
    <name evidence="12" type="ORF">RHGRI_021105</name>
</gene>
<evidence type="ECO:0000313" key="13">
    <source>
        <dbReference type="Proteomes" id="UP000823749"/>
    </source>
</evidence>
<dbReference type="PRINTS" id="PR00461">
    <property type="entry name" value="PLPEROXIDASE"/>
</dbReference>
<dbReference type="GO" id="GO:0140825">
    <property type="term" value="F:lactoperoxidase activity"/>
    <property type="evidence" value="ECO:0007669"/>
    <property type="project" value="UniProtKB-EC"/>
</dbReference>
<feature type="binding site" evidence="9">
    <location>
        <position position="28"/>
    </location>
    <ligand>
        <name>Ca(2+)</name>
        <dbReference type="ChEBI" id="CHEBI:29108"/>
        <label>2</label>
    </ligand>
</feature>
<dbReference type="PANTHER" id="PTHR31517">
    <property type="match status" value="1"/>
</dbReference>
<accession>A0AAV6JIV6</accession>
<dbReference type="EMBL" id="JACTNZ010000007">
    <property type="protein sequence ID" value="KAG5541116.1"/>
    <property type="molecule type" value="Genomic_DNA"/>
</dbReference>
<evidence type="ECO:0000256" key="2">
    <source>
        <dbReference type="ARBA" id="ARBA00001970"/>
    </source>
</evidence>
<keyword evidence="4" id="KW-0575">Peroxidase</keyword>
<comment type="caution">
    <text evidence="12">The sequence shown here is derived from an EMBL/GenBank/DDBJ whole genome shotgun (WGS) entry which is preliminary data.</text>
</comment>
<protein>
    <recommendedName>
        <fullName evidence="3">peroxidase</fullName>
        <ecNumber evidence="3">1.11.1.7</ecNumber>
    </recommendedName>
</protein>
<dbReference type="Gene3D" id="1.10.520.10">
    <property type="match status" value="1"/>
</dbReference>
<dbReference type="Pfam" id="PF00141">
    <property type="entry name" value="peroxidase"/>
    <property type="match status" value="1"/>
</dbReference>
<evidence type="ECO:0000256" key="3">
    <source>
        <dbReference type="ARBA" id="ARBA00012313"/>
    </source>
</evidence>
<feature type="domain" description="Plant heme peroxidase family profile" evidence="11">
    <location>
        <begin position="1"/>
        <end position="104"/>
    </location>
</feature>
<comment type="cofactor">
    <cofactor evidence="9">
        <name>Ca(2+)</name>
        <dbReference type="ChEBI" id="CHEBI:29108"/>
    </cofactor>
    <text evidence="9">Binds 2 calcium ions per subunit.</text>
</comment>
<dbReference type="Proteomes" id="UP000823749">
    <property type="component" value="Chromosome 7"/>
</dbReference>
<dbReference type="SUPFAM" id="SSF48113">
    <property type="entry name" value="Heme-dependent peroxidases"/>
    <property type="match status" value="1"/>
</dbReference>
<organism evidence="12 13">
    <name type="scientific">Rhododendron griersonianum</name>
    <dbReference type="NCBI Taxonomy" id="479676"/>
    <lineage>
        <taxon>Eukaryota</taxon>
        <taxon>Viridiplantae</taxon>
        <taxon>Streptophyta</taxon>
        <taxon>Embryophyta</taxon>
        <taxon>Tracheophyta</taxon>
        <taxon>Spermatophyta</taxon>
        <taxon>Magnoliopsida</taxon>
        <taxon>eudicotyledons</taxon>
        <taxon>Gunneridae</taxon>
        <taxon>Pentapetalae</taxon>
        <taxon>asterids</taxon>
        <taxon>Ericales</taxon>
        <taxon>Ericaceae</taxon>
        <taxon>Ericoideae</taxon>
        <taxon>Rhodoreae</taxon>
        <taxon>Rhododendron</taxon>
    </lineage>
</organism>
<keyword evidence="5" id="KW-0349">Heme</keyword>
<dbReference type="AlphaFoldDB" id="A0AAV6JIV6"/>
<dbReference type="GO" id="GO:0020037">
    <property type="term" value="F:heme binding"/>
    <property type="evidence" value="ECO:0007669"/>
    <property type="project" value="InterPro"/>
</dbReference>
<sequence>MELRSLCPDNGDGLTLMGLDNGSPNTFDTSFYSNLRNRRGILESDQTLWIDASTKPFVQSYLGVQGLQALDFNVGFGKVMVKMSNIEVTTGTDVEIRRVCSEIK</sequence>
<dbReference type="InterPro" id="IPR010255">
    <property type="entry name" value="Haem_peroxidase_sf"/>
</dbReference>
<comment type="catalytic activity">
    <reaction evidence="1">
        <text>2 a phenolic donor + H2O2 = 2 a phenolic radical donor + 2 H2O</text>
        <dbReference type="Rhea" id="RHEA:56136"/>
        <dbReference type="ChEBI" id="CHEBI:15377"/>
        <dbReference type="ChEBI" id="CHEBI:16240"/>
        <dbReference type="ChEBI" id="CHEBI:139520"/>
        <dbReference type="ChEBI" id="CHEBI:139521"/>
        <dbReference type="EC" id="1.11.1.7"/>
    </reaction>
</comment>
<evidence type="ECO:0000256" key="7">
    <source>
        <dbReference type="ARBA" id="ARBA00023002"/>
    </source>
</evidence>
<reference evidence="12" key="1">
    <citation type="submission" date="2020-08" db="EMBL/GenBank/DDBJ databases">
        <title>Plant Genome Project.</title>
        <authorList>
            <person name="Zhang R.-G."/>
        </authorList>
    </citation>
    <scope>NUCLEOTIDE SEQUENCE</scope>
    <source>
        <strain evidence="12">WSP0</strain>
        <tissue evidence="12">Leaf</tissue>
    </source>
</reference>
<keyword evidence="8" id="KW-0408">Iron</keyword>
<evidence type="ECO:0000256" key="10">
    <source>
        <dbReference type="RuleBase" id="RU004241"/>
    </source>
</evidence>
<comment type="cofactor">
    <cofactor evidence="2">
        <name>heme b</name>
        <dbReference type="ChEBI" id="CHEBI:60344"/>
    </cofactor>
</comment>
<dbReference type="InterPro" id="IPR002016">
    <property type="entry name" value="Haem_peroxidase"/>
</dbReference>
<evidence type="ECO:0000256" key="6">
    <source>
        <dbReference type="ARBA" id="ARBA00022723"/>
    </source>
</evidence>
<evidence type="ECO:0000313" key="12">
    <source>
        <dbReference type="EMBL" id="KAG5541116.1"/>
    </source>
</evidence>
<evidence type="ECO:0000256" key="5">
    <source>
        <dbReference type="ARBA" id="ARBA00022617"/>
    </source>
</evidence>
<dbReference type="InterPro" id="IPR000823">
    <property type="entry name" value="Peroxidase_pln"/>
</dbReference>
<evidence type="ECO:0000256" key="8">
    <source>
        <dbReference type="ARBA" id="ARBA00023004"/>
    </source>
</evidence>
<name>A0AAV6JIV6_9ERIC</name>
<evidence type="ECO:0000256" key="9">
    <source>
        <dbReference type="PIRSR" id="PIRSR600823-3"/>
    </source>
</evidence>
<dbReference type="GO" id="GO:0046872">
    <property type="term" value="F:metal ion binding"/>
    <property type="evidence" value="ECO:0007669"/>
    <property type="project" value="UniProtKB-KW"/>
</dbReference>
<dbReference type="PROSITE" id="PS50873">
    <property type="entry name" value="PEROXIDASE_4"/>
    <property type="match status" value="1"/>
</dbReference>
<comment type="similarity">
    <text evidence="10">Belongs to the peroxidase family.</text>
</comment>
<evidence type="ECO:0000256" key="4">
    <source>
        <dbReference type="ARBA" id="ARBA00022559"/>
    </source>
</evidence>
<dbReference type="PANTHER" id="PTHR31517:SF48">
    <property type="entry name" value="PEROXIDASE 16-RELATED"/>
    <property type="match status" value="1"/>
</dbReference>
<dbReference type="Gene3D" id="1.10.420.10">
    <property type="entry name" value="Peroxidase, domain 2"/>
    <property type="match status" value="1"/>
</dbReference>
<evidence type="ECO:0000259" key="11">
    <source>
        <dbReference type="PROSITE" id="PS50873"/>
    </source>
</evidence>
<proteinExistence type="inferred from homology"/>
<dbReference type="EC" id="1.11.1.7" evidence="3"/>
<keyword evidence="6 9" id="KW-0479">Metal-binding</keyword>